<keyword evidence="2" id="KW-0238">DNA-binding</keyword>
<dbReference type="PROSITE" id="PS01124">
    <property type="entry name" value="HTH_ARAC_FAMILY_2"/>
    <property type="match status" value="1"/>
</dbReference>
<dbReference type="Pfam" id="PF02311">
    <property type="entry name" value="AraC_binding"/>
    <property type="match status" value="1"/>
</dbReference>
<gene>
    <name evidence="5" type="ORF">D7Z26_04985</name>
</gene>
<dbReference type="RefSeq" id="WP_120974947.1">
    <property type="nucleotide sequence ID" value="NZ_RBZM01000002.1"/>
</dbReference>
<dbReference type="Gene3D" id="1.10.10.60">
    <property type="entry name" value="Homeodomain-like"/>
    <property type="match status" value="2"/>
</dbReference>
<dbReference type="InterPro" id="IPR018060">
    <property type="entry name" value="HTH_AraC"/>
</dbReference>
<protein>
    <submittedName>
        <fullName evidence="5">AraC family transcriptional regulator</fullName>
    </submittedName>
</protein>
<evidence type="ECO:0000313" key="5">
    <source>
        <dbReference type="EMBL" id="RKP57332.1"/>
    </source>
</evidence>
<dbReference type="GO" id="GO:0003700">
    <property type="term" value="F:DNA-binding transcription factor activity"/>
    <property type="evidence" value="ECO:0007669"/>
    <property type="project" value="InterPro"/>
</dbReference>
<proteinExistence type="predicted"/>
<dbReference type="InterPro" id="IPR003313">
    <property type="entry name" value="AraC-bd"/>
</dbReference>
<dbReference type="SMART" id="SM00342">
    <property type="entry name" value="HTH_ARAC"/>
    <property type="match status" value="1"/>
</dbReference>
<evidence type="ECO:0000256" key="2">
    <source>
        <dbReference type="ARBA" id="ARBA00023125"/>
    </source>
</evidence>
<dbReference type="SUPFAM" id="SSF51215">
    <property type="entry name" value="Regulatory protein AraC"/>
    <property type="match status" value="1"/>
</dbReference>
<evidence type="ECO:0000313" key="6">
    <source>
        <dbReference type="Proteomes" id="UP000282076"/>
    </source>
</evidence>
<keyword evidence="6" id="KW-1185">Reference proteome</keyword>
<dbReference type="InterPro" id="IPR009057">
    <property type="entry name" value="Homeodomain-like_sf"/>
</dbReference>
<organism evidence="5 6">
    <name type="scientific">Cohnella endophytica</name>
    <dbReference type="NCBI Taxonomy" id="2419778"/>
    <lineage>
        <taxon>Bacteria</taxon>
        <taxon>Bacillati</taxon>
        <taxon>Bacillota</taxon>
        <taxon>Bacilli</taxon>
        <taxon>Bacillales</taxon>
        <taxon>Paenibacillaceae</taxon>
        <taxon>Cohnella</taxon>
    </lineage>
</organism>
<dbReference type="OrthoDB" id="2237754at2"/>
<reference evidence="5 6" key="1">
    <citation type="submission" date="2018-10" db="EMBL/GenBank/DDBJ databases">
        <title>Cohnella sp. M2MS4P-1, whole genome shotgun sequence.</title>
        <authorList>
            <person name="Tuo L."/>
        </authorList>
    </citation>
    <scope>NUCLEOTIDE SEQUENCE [LARGE SCALE GENOMIC DNA]</scope>
    <source>
        <strain evidence="5 6">M2MS4P-1</strain>
    </source>
</reference>
<dbReference type="SUPFAM" id="SSF46689">
    <property type="entry name" value="Homeodomain-like"/>
    <property type="match status" value="2"/>
</dbReference>
<dbReference type="PANTHER" id="PTHR43280:SF28">
    <property type="entry name" value="HTH-TYPE TRANSCRIPTIONAL ACTIVATOR RHAS"/>
    <property type="match status" value="1"/>
</dbReference>
<evidence type="ECO:0000256" key="3">
    <source>
        <dbReference type="ARBA" id="ARBA00023163"/>
    </source>
</evidence>
<dbReference type="GO" id="GO:0043565">
    <property type="term" value="F:sequence-specific DNA binding"/>
    <property type="evidence" value="ECO:0007669"/>
    <property type="project" value="InterPro"/>
</dbReference>
<evidence type="ECO:0000259" key="4">
    <source>
        <dbReference type="PROSITE" id="PS01124"/>
    </source>
</evidence>
<name>A0A494YBK0_9BACL</name>
<dbReference type="EMBL" id="RBZM01000002">
    <property type="protein sequence ID" value="RKP57332.1"/>
    <property type="molecule type" value="Genomic_DNA"/>
</dbReference>
<keyword evidence="3" id="KW-0804">Transcription</keyword>
<comment type="caution">
    <text evidence="5">The sequence shown here is derived from an EMBL/GenBank/DDBJ whole genome shotgun (WGS) entry which is preliminary data.</text>
</comment>
<dbReference type="Pfam" id="PF12833">
    <property type="entry name" value="HTH_18"/>
    <property type="match status" value="1"/>
</dbReference>
<accession>A0A494YBK0</accession>
<dbReference type="Proteomes" id="UP000282076">
    <property type="component" value="Unassembled WGS sequence"/>
</dbReference>
<dbReference type="AlphaFoldDB" id="A0A494YBK0"/>
<keyword evidence="1" id="KW-0805">Transcription regulation</keyword>
<sequence>MKTDQNRGTFGFRFNEQPHLPLCYLFAVGNECVHDCSYHWDGLVRSDGPLLLFQYTTSGEGVFETGEDSYRVPQGRAFLAEIPDNHRYYHPGGKQPWEFYFLLIRPGLILPLWEQIKASKGPVPFLDSGSIPIRMLRDIFAEAQAGRITDPYLASSYVYQFITELSRASATTNRNKDGWPDSIQEAVQFMDANYFRMIGQDQLAEKLKLSKFHLLRTFTKYVGVTPNDYLNRIRMEKSIELLRTTDWSIERIGTAVGYSTGSYFIKVFHKFTGQTPGSFRSGNHSLHYNRLFFD</sequence>
<dbReference type="InterPro" id="IPR037923">
    <property type="entry name" value="HTH-like"/>
</dbReference>
<evidence type="ECO:0000256" key="1">
    <source>
        <dbReference type="ARBA" id="ARBA00023015"/>
    </source>
</evidence>
<feature type="domain" description="HTH araC/xylS-type" evidence="4">
    <location>
        <begin position="184"/>
        <end position="282"/>
    </location>
</feature>
<dbReference type="PANTHER" id="PTHR43280">
    <property type="entry name" value="ARAC-FAMILY TRANSCRIPTIONAL REGULATOR"/>
    <property type="match status" value="1"/>
</dbReference>